<proteinExistence type="predicted"/>
<dbReference type="EMBL" id="JAGIZQ010000005">
    <property type="protein sequence ID" value="KAH6628116.1"/>
    <property type="molecule type" value="Genomic_DNA"/>
</dbReference>
<protein>
    <submittedName>
        <fullName evidence="1">Uncharacterized protein</fullName>
    </submittedName>
</protein>
<accession>A0ACB7P345</accession>
<name>A0ACB7P345_9PEZI</name>
<dbReference type="Proteomes" id="UP000724584">
    <property type="component" value="Unassembled WGS sequence"/>
</dbReference>
<sequence length="214" mass="23160">MTSRNRFPLSTSSQPGTSLCGEGVKPQTTPILARLAPPNSTARIGGRPPRTVAHYHALRYNVVNTYAHPSYLRSPMCIRKPRRFEAGLFAKIKGQIGDRSGLVRTGHRCGRRSGPARERVIGRDKTESEGSLRAARMGICQLGRTGWCSGTGAGLVAKDILQLSPKSPRGRDLHPRPPSTASHLVGTDVTPVSSRPNGDLLGQQRLGRRKAAKE</sequence>
<reference evidence="1 2" key="1">
    <citation type="journal article" date="2021" name="Nat. Commun.">
        <title>Genetic determinants of endophytism in the Arabidopsis root mycobiome.</title>
        <authorList>
            <person name="Mesny F."/>
            <person name="Miyauchi S."/>
            <person name="Thiergart T."/>
            <person name="Pickel B."/>
            <person name="Atanasova L."/>
            <person name="Karlsson M."/>
            <person name="Huettel B."/>
            <person name="Barry K.W."/>
            <person name="Haridas S."/>
            <person name="Chen C."/>
            <person name="Bauer D."/>
            <person name="Andreopoulos W."/>
            <person name="Pangilinan J."/>
            <person name="LaButti K."/>
            <person name="Riley R."/>
            <person name="Lipzen A."/>
            <person name="Clum A."/>
            <person name="Drula E."/>
            <person name="Henrissat B."/>
            <person name="Kohler A."/>
            <person name="Grigoriev I.V."/>
            <person name="Martin F.M."/>
            <person name="Hacquard S."/>
        </authorList>
    </citation>
    <scope>NUCLEOTIDE SEQUENCE [LARGE SCALE GENOMIC DNA]</scope>
    <source>
        <strain evidence="1 2">MPI-SDFR-AT-0079</strain>
    </source>
</reference>
<evidence type="ECO:0000313" key="1">
    <source>
        <dbReference type="EMBL" id="KAH6628116.1"/>
    </source>
</evidence>
<organism evidence="1 2">
    <name type="scientific">Chaetomium tenue</name>
    <dbReference type="NCBI Taxonomy" id="1854479"/>
    <lineage>
        <taxon>Eukaryota</taxon>
        <taxon>Fungi</taxon>
        <taxon>Dikarya</taxon>
        <taxon>Ascomycota</taxon>
        <taxon>Pezizomycotina</taxon>
        <taxon>Sordariomycetes</taxon>
        <taxon>Sordariomycetidae</taxon>
        <taxon>Sordariales</taxon>
        <taxon>Chaetomiaceae</taxon>
        <taxon>Chaetomium</taxon>
    </lineage>
</organism>
<comment type="caution">
    <text evidence="1">The sequence shown here is derived from an EMBL/GenBank/DDBJ whole genome shotgun (WGS) entry which is preliminary data.</text>
</comment>
<gene>
    <name evidence="1" type="ORF">F5144DRAFT_296947</name>
</gene>
<evidence type="ECO:0000313" key="2">
    <source>
        <dbReference type="Proteomes" id="UP000724584"/>
    </source>
</evidence>
<keyword evidence="2" id="KW-1185">Reference proteome</keyword>